<name>A0A7K1XZP9_9SPHI</name>
<feature type="transmembrane region" description="Helical" evidence="1">
    <location>
        <begin position="96"/>
        <end position="113"/>
    </location>
</feature>
<keyword evidence="1" id="KW-0472">Membrane</keyword>
<protein>
    <submittedName>
        <fullName evidence="2">DUF1345 domain-containing protein</fullName>
    </submittedName>
</protein>
<proteinExistence type="predicted"/>
<keyword evidence="1" id="KW-1133">Transmembrane helix</keyword>
<dbReference type="InterPro" id="IPR009781">
    <property type="entry name" value="DUF1345"/>
</dbReference>
<comment type="caution">
    <text evidence="2">The sequence shown here is derived from an EMBL/GenBank/DDBJ whole genome shotgun (WGS) entry which is preliminary data.</text>
</comment>
<feature type="transmembrane region" description="Helical" evidence="1">
    <location>
        <begin position="181"/>
        <end position="204"/>
    </location>
</feature>
<keyword evidence="3" id="KW-1185">Reference proteome</keyword>
<dbReference type="AlphaFoldDB" id="A0A7K1XZP9"/>
<accession>A0A7K1XZP9</accession>
<evidence type="ECO:0000256" key="1">
    <source>
        <dbReference type="SAM" id="Phobius"/>
    </source>
</evidence>
<dbReference type="Proteomes" id="UP000451233">
    <property type="component" value="Unassembled WGS sequence"/>
</dbReference>
<evidence type="ECO:0000313" key="3">
    <source>
        <dbReference type="Proteomes" id="UP000451233"/>
    </source>
</evidence>
<dbReference type="Pfam" id="PF07077">
    <property type="entry name" value="DUF1345"/>
    <property type="match status" value="1"/>
</dbReference>
<gene>
    <name evidence="2" type="ORF">GS398_12865</name>
</gene>
<sequence length="209" mass="23689">MICVIFSLAGLIFNPAGISWPDRALFVWLVFTLVYLLMAWITFLTSHPAEIRKLAALQDSSRTLIFLFILTTSIISLLTVILLMRSGEKLHGAERTTHILLSVLSVASSWWLVHTLYTFRYAHLYYTPVAGKQPGKQHTGGLQFPEEDFPDYLDFVYFSFVLGMTFQVSDVTITSKDLRRLAWLHGMLSFAFNTVIVAFSINVISGMIK</sequence>
<dbReference type="EMBL" id="WVHS01000003">
    <property type="protein sequence ID" value="MXV16199.1"/>
    <property type="molecule type" value="Genomic_DNA"/>
</dbReference>
<keyword evidence="1" id="KW-0812">Transmembrane</keyword>
<organism evidence="2 3">
    <name type="scientific">Hufsiella ginkgonis</name>
    <dbReference type="NCBI Taxonomy" id="2695274"/>
    <lineage>
        <taxon>Bacteria</taxon>
        <taxon>Pseudomonadati</taxon>
        <taxon>Bacteroidota</taxon>
        <taxon>Sphingobacteriia</taxon>
        <taxon>Sphingobacteriales</taxon>
        <taxon>Sphingobacteriaceae</taxon>
        <taxon>Hufsiella</taxon>
    </lineage>
</organism>
<reference evidence="2 3" key="1">
    <citation type="submission" date="2019-11" db="EMBL/GenBank/DDBJ databases">
        <title>Pedobacter sp. HMF7056 Genome sequencing and assembly.</title>
        <authorList>
            <person name="Kang H."/>
            <person name="Kim H."/>
            <person name="Joh K."/>
        </authorList>
    </citation>
    <scope>NUCLEOTIDE SEQUENCE [LARGE SCALE GENOMIC DNA]</scope>
    <source>
        <strain evidence="2 3">HMF7056</strain>
    </source>
</reference>
<feature type="transmembrane region" description="Helical" evidence="1">
    <location>
        <begin position="64"/>
        <end position="84"/>
    </location>
</feature>
<feature type="transmembrane region" description="Helical" evidence="1">
    <location>
        <begin position="25"/>
        <end position="44"/>
    </location>
</feature>
<evidence type="ECO:0000313" key="2">
    <source>
        <dbReference type="EMBL" id="MXV16199.1"/>
    </source>
</evidence>